<dbReference type="InterPro" id="IPR003593">
    <property type="entry name" value="AAA+_ATPase"/>
</dbReference>
<dbReference type="GO" id="GO:0005524">
    <property type="term" value="F:ATP binding"/>
    <property type="evidence" value="ECO:0007669"/>
    <property type="project" value="UniProtKB-KW"/>
</dbReference>
<evidence type="ECO:0000256" key="3">
    <source>
        <dbReference type="ARBA" id="ARBA00022840"/>
    </source>
</evidence>
<dbReference type="GO" id="GO:0016887">
    <property type="term" value="F:ATP hydrolysis activity"/>
    <property type="evidence" value="ECO:0007669"/>
    <property type="project" value="InterPro"/>
</dbReference>
<sequence length="376" mass="42364">MRGVLMSENIFSTGKNLLSDIAQAIKNDVQPLDEKSQKRLDELTQASLEKSELNESESSDLTKAKPARFQLKDVVLPFATENEIREALIKVRFHELIYHSWGFNEIDPAGKGCVLNFYGPPGTGKSRGAEALAGELGLPFLKVDLAELESKFMGETAKNLCAVFKEAQENHALLFFDEADTVLGKRLSSVTQGVDAEINMTRSTMLIEMDNFTGVLVFASNFPENYDSAFRRRISHHIHYQLPDLEARIRLWDMHLVPNIPLKCESREELLKNLAEKSESFSGGYILQAMRLALPMAVNPIEPENSQLKEEHLLKSIELVKRGMREVGSDVQERLSDTREMFGIKKNSDEELTNSQEIVVHSELIESQNINIEGIN</sequence>
<reference evidence="6" key="1">
    <citation type="submission" date="2017-12" db="EMBL/GenBank/DDBJ databases">
        <title>FDA dAtabase for Regulatory Grade micrObial Sequences (FDA-ARGOS): Supporting development and validation of Infectious Disease Dx tests.</title>
        <authorList>
            <person name="Hoffmann M."/>
            <person name="Allard M."/>
            <person name="Evans P."/>
            <person name="Brown E."/>
            <person name="Tallon L."/>
            <person name="Sadzewicz L."/>
            <person name="Sengamalay N."/>
            <person name="Ott S."/>
            <person name="Godinez A."/>
            <person name="Nagaraj S."/>
            <person name="Vavikolanu K."/>
            <person name="Aluvathingal J."/>
            <person name="Nadendla S."/>
            <person name="Sichtig H."/>
        </authorList>
    </citation>
    <scope>NUCLEOTIDE SEQUENCE [LARGE SCALE GENOMIC DNA]</scope>
    <source>
        <strain evidence="6">FDAARGOS_129</strain>
    </source>
</reference>
<gene>
    <name evidence="5" type="ORF">AL533_12600</name>
</gene>
<dbReference type="Pfam" id="PF00004">
    <property type="entry name" value="AAA"/>
    <property type="match status" value="1"/>
</dbReference>
<evidence type="ECO:0000256" key="2">
    <source>
        <dbReference type="ARBA" id="ARBA00022741"/>
    </source>
</evidence>
<evidence type="ECO:0000256" key="1">
    <source>
        <dbReference type="ARBA" id="ARBA00006914"/>
    </source>
</evidence>
<dbReference type="PANTHER" id="PTHR23073">
    <property type="entry name" value="26S PROTEASOME REGULATORY SUBUNIT"/>
    <property type="match status" value="1"/>
</dbReference>
<dbReference type="Gene3D" id="3.40.50.300">
    <property type="entry name" value="P-loop containing nucleotide triphosphate hydrolases"/>
    <property type="match status" value="1"/>
</dbReference>
<keyword evidence="2" id="KW-0547">Nucleotide-binding</keyword>
<feature type="domain" description="AAA+ ATPase" evidence="4">
    <location>
        <begin position="111"/>
        <end position="244"/>
    </location>
</feature>
<comment type="similarity">
    <text evidence="1">Belongs to the AAA ATPase family.</text>
</comment>
<evidence type="ECO:0000313" key="5">
    <source>
        <dbReference type="EMBL" id="AVF45160.1"/>
    </source>
</evidence>
<dbReference type="InterPro" id="IPR050221">
    <property type="entry name" value="26S_Proteasome_ATPase"/>
</dbReference>
<evidence type="ECO:0000313" key="6">
    <source>
        <dbReference type="Proteomes" id="UP000237921"/>
    </source>
</evidence>
<organism evidence="5 6">
    <name type="scientific">Acinetobacter nosocomialis</name>
    <dbReference type="NCBI Taxonomy" id="106654"/>
    <lineage>
        <taxon>Bacteria</taxon>
        <taxon>Pseudomonadati</taxon>
        <taxon>Pseudomonadota</taxon>
        <taxon>Gammaproteobacteria</taxon>
        <taxon>Moraxellales</taxon>
        <taxon>Moraxellaceae</taxon>
        <taxon>Acinetobacter</taxon>
        <taxon>Acinetobacter calcoaceticus/baumannii complex</taxon>
    </lineage>
</organism>
<dbReference type="CDD" id="cd19481">
    <property type="entry name" value="RecA-like_protease"/>
    <property type="match status" value="1"/>
</dbReference>
<dbReference type="SMART" id="SM00382">
    <property type="entry name" value="AAA"/>
    <property type="match status" value="1"/>
</dbReference>
<dbReference type="AlphaFoldDB" id="A0A2L1VIV2"/>
<protein>
    <submittedName>
        <fullName evidence="5">ATP-binding protein</fullName>
    </submittedName>
</protein>
<dbReference type="Proteomes" id="UP000237921">
    <property type="component" value="Chromosome"/>
</dbReference>
<dbReference type="EMBL" id="CP014019">
    <property type="protein sequence ID" value="AVF45160.1"/>
    <property type="molecule type" value="Genomic_DNA"/>
</dbReference>
<evidence type="ECO:0000259" key="4">
    <source>
        <dbReference type="SMART" id="SM00382"/>
    </source>
</evidence>
<dbReference type="Gene3D" id="1.10.8.60">
    <property type="match status" value="1"/>
</dbReference>
<proteinExistence type="inferred from homology"/>
<name>A0A2L1VIV2_ACINO</name>
<dbReference type="InterPro" id="IPR003959">
    <property type="entry name" value="ATPase_AAA_core"/>
</dbReference>
<dbReference type="SUPFAM" id="SSF52540">
    <property type="entry name" value="P-loop containing nucleoside triphosphate hydrolases"/>
    <property type="match status" value="1"/>
</dbReference>
<dbReference type="InterPro" id="IPR027417">
    <property type="entry name" value="P-loop_NTPase"/>
</dbReference>
<accession>A0A2L1VIV2</accession>
<keyword evidence="3 5" id="KW-0067">ATP-binding</keyword>